<organism evidence="2 3">
    <name type="scientific">Aspergillus mulundensis</name>
    <dbReference type="NCBI Taxonomy" id="1810919"/>
    <lineage>
        <taxon>Eukaryota</taxon>
        <taxon>Fungi</taxon>
        <taxon>Dikarya</taxon>
        <taxon>Ascomycota</taxon>
        <taxon>Pezizomycotina</taxon>
        <taxon>Eurotiomycetes</taxon>
        <taxon>Eurotiomycetidae</taxon>
        <taxon>Eurotiales</taxon>
        <taxon>Aspergillaceae</taxon>
        <taxon>Aspergillus</taxon>
        <taxon>Aspergillus subgen. Nidulantes</taxon>
    </lineage>
</organism>
<dbReference type="SUPFAM" id="SSF81383">
    <property type="entry name" value="F-box domain"/>
    <property type="match status" value="1"/>
</dbReference>
<feature type="domain" description="F-box" evidence="1">
    <location>
        <begin position="13"/>
        <end position="47"/>
    </location>
</feature>
<dbReference type="CDD" id="cd09917">
    <property type="entry name" value="F-box_SF"/>
    <property type="match status" value="1"/>
</dbReference>
<dbReference type="SUPFAM" id="SSF50998">
    <property type="entry name" value="Quinoprotein alcohol dehydrogenase-like"/>
    <property type="match status" value="1"/>
</dbReference>
<dbReference type="AlphaFoldDB" id="A0A3D8T445"/>
<gene>
    <name evidence="2" type="ORF">DSM5745_00090</name>
</gene>
<dbReference type="GeneID" id="38110460"/>
<protein>
    <recommendedName>
        <fullName evidence="1">F-box domain-containing protein</fullName>
    </recommendedName>
</protein>
<accession>A0A3D8T445</accession>
<name>A0A3D8T445_9EURO</name>
<dbReference type="InterPro" id="IPR036047">
    <property type="entry name" value="F-box-like_dom_sf"/>
</dbReference>
<dbReference type="Gene3D" id="1.20.1280.50">
    <property type="match status" value="1"/>
</dbReference>
<reference evidence="2 3" key="1">
    <citation type="journal article" date="2018" name="IMA Fungus">
        <title>IMA Genome-F 9: Draft genome sequence of Annulohypoxylon stygium, Aspergillus mulundensis, Berkeleyomyces basicola (syn. Thielaviopsis basicola), Ceratocystis smalleyi, two Cercospora beticola strains, Coleophoma cylindrospora, Fusarium fracticaudum, Phialophora cf. hyalina, and Morchella septimelata.</title>
        <authorList>
            <person name="Wingfield B.D."/>
            <person name="Bills G.F."/>
            <person name="Dong Y."/>
            <person name="Huang W."/>
            <person name="Nel W.J."/>
            <person name="Swalarsk-Parry B.S."/>
            <person name="Vaghefi N."/>
            <person name="Wilken P.M."/>
            <person name="An Z."/>
            <person name="de Beer Z.W."/>
            <person name="De Vos L."/>
            <person name="Chen L."/>
            <person name="Duong T.A."/>
            <person name="Gao Y."/>
            <person name="Hammerbacher A."/>
            <person name="Kikkert J.R."/>
            <person name="Li Y."/>
            <person name="Li H."/>
            <person name="Li K."/>
            <person name="Li Q."/>
            <person name="Liu X."/>
            <person name="Ma X."/>
            <person name="Naidoo K."/>
            <person name="Pethybridge S.J."/>
            <person name="Sun J."/>
            <person name="Steenkamp E.T."/>
            <person name="van der Nest M.A."/>
            <person name="van Wyk S."/>
            <person name="Wingfield M.J."/>
            <person name="Xiong C."/>
            <person name="Yue Q."/>
            <person name="Zhang X."/>
        </authorList>
    </citation>
    <scope>NUCLEOTIDE SEQUENCE [LARGE SCALE GENOMIC DNA]</scope>
    <source>
        <strain evidence="2 3">DSM 5745</strain>
    </source>
</reference>
<evidence type="ECO:0000313" key="2">
    <source>
        <dbReference type="EMBL" id="RDW92768.1"/>
    </source>
</evidence>
<evidence type="ECO:0000313" key="3">
    <source>
        <dbReference type="Proteomes" id="UP000256690"/>
    </source>
</evidence>
<keyword evidence="3" id="KW-1185">Reference proteome</keyword>
<dbReference type="InterPro" id="IPR001810">
    <property type="entry name" value="F-box_dom"/>
</dbReference>
<comment type="caution">
    <text evidence="2">The sequence shown here is derived from an EMBL/GenBank/DDBJ whole genome shotgun (WGS) entry which is preliminary data.</text>
</comment>
<dbReference type="RefSeq" id="XP_026607951.1">
    <property type="nucleotide sequence ID" value="XM_026742106.1"/>
</dbReference>
<dbReference type="EMBL" id="PVWQ01000001">
    <property type="protein sequence ID" value="RDW92768.1"/>
    <property type="molecule type" value="Genomic_DNA"/>
</dbReference>
<dbReference type="Proteomes" id="UP000256690">
    <property type="component" value="Unassembled WGS sequence"/>
</dbReference>
<proteinExistence type="predicted"/>
<dbReference type="OrthoDB" id="549243at2759"/>
<evidence type="ECO:0000259" key="1">
    <source>
        <dbReference type="Pfam" id="PF00646"/>
    </source>
</evidence>
<dbReference type="InterPro" id="IPR011047">
    <property type="entry name" value="Quinoprotein_ADH-like_sf"/>
</dbReference>
<dbReference type="Pfam" id="PF00646">
    <property type="entry name" value="F-box"/>
    <property type="match status" value="1"/>
</dbReference>
<sequence length="496" mass="55980">MASEQKMSDPIQALNYDCIVQVLANLPPKDLIRAEGVSKAWREQVRDWMSGLGMRKYFSDALITEKRGEEIDVVGRFKKYVIEGTCAERWAARKANHANEYTVPWERSSRMQGLHTAGDYIAYMQGGQLFGARLGYHEGADGTPTPYPPQVIDLMNFTLDDISDIRVHASGLVMLLMGDYRPWLQMFSIETGQRLWSVAIALHLGRQNYNQVTLGWEKVYQHTRDMSIIDAYDIRMGQLVNSVHTSLKVTATCLPGQAAVVWRIQGREVLVTFDSVARRDEKELYFVDADTGQTLQIIAFKHELLRLAVSDRRDELAFALITTPASEGDEELPMLREIRRFHYQAAEKKFVEQSNAHIDLGYSRLSQNDVFDIDPFRGLIVAMDLDGQFPIVYSLESSSRSNTLTCTPPERFVVESKDTDVSGAVGEGKALKAKRVNIVGNKLFIYYWDWSLPGTTRYGLLDQKVVVLDFGSTGGSPMDLDDATCLHHPSGLAEFR</sequence>